<feature type="domain" description="Glucose-methanol-choline oxidoreductase N-terminal" evidence="7">
    <location>
        <begin position="70"/>
        <end position="386"/>
    </location>
</feature>
<sequence length="652" mass="72777">MDHFPSPYRLEQLISFLRTSPRRRSLLATGTLAALYIVLRHFWTRKQTGKLVTDLSEVGTQFGIDPRDEFDYIVVGGGTSGCALASRLSEDTSKRVLLLEAGGSGRALALSRTPSAYGGLFMSNHCFPLYSEPQVFANGKKKFWPRAKMLGGCSSMNASMAQYGAPEDYDEWGAFMKDESWSWKNFRRYFNKFEKYVPDPRYPEVDTSVRGKHGPIRVGYFNFITNSAKAFIDSCIEIGIPFTPDFNGPRGTMGVMTYVDQKRERVSSEAAYLTPKVLARKNLKVAIHAHITRVLFDRDDGELRAVGVEYANTDLMLKQKGTVYRSRARKEVIVSAGAIHSPHASHPGRIDILMLSGIGPRAHLEEHGIPVLHDLPSVGTNLVDHPSIDLNFKDKRNESTRFLRPQTFMDGCRLMFAAVRYRLGFSGPLAMNLGEAAAFVRSDDPKLLAGYKSVSESVWTDSTSSLNSPDLELFVTNFGFLDLGRTWFDVHTRALHCYLLRPTSRGEVRLKSNHPFDLPTVNPNYLKDSNDLEKLVRGVYICLRIARARAFEPYLDHDSSRADLDQGLIGKTHAELVELVRERVQTVYHPSSTCRMAPEGEGGVVDARLRVYGVKGLRVCDASIFPWIVSGHPAAACFAAAEKLAEEIKGGM</sequence>
<evidence type="ECO:0000259" key="8">
    <source>
        <dbReference type="Pfam" id="PF05199"/>
    </source>
</evidence>
<organism evidence="9 10">
    <name type="scientific">Collybiopsis confluens</name>
    <dbReference type="NCBI Taxonomy" id="2823264"/>
    <lineage>
        <taxon>Eukaryota</taxon>
        <taxon>Fungi</taxon>
        <taxon>Dikarya</taxon>
        <taxon>Basidiomycota</taxon>
        <taxon>Agaricomycotina</taxon>
        <taxon>Agaricomycetes</taxon>
        <taxon>Agaricomycetidae</taxon>
        <taxon>Agaricales</taxon>
        <taxon>Marasmiineae</taxon>
        <taxon>Omphalotaceae</taxon>
        <taxon>Collybiopsis</taxon>
    </lineage>
</organism>
<dbReference type="InterPro" id="IPR012132">
    <property type="entry name" value="GMC_OxRdtase"/>
</dbReference>
<evidence type="ECO:0000256" key="6">
    <source>
        <dbReference type="PIRSR" id="PIRSR000137-2"/>
    </source>
</evidence>
<name>A0A8H5MFD3_9AGAR</name>
<dbReference type="PANTHER" id="PTHR11552">
    <property type="entry name" value="GLUCOSE-METHANOL-CHOLINE GMC OXIDOREDUCTASE"/>
    <property type="match status" value="1"/>
</dbReference>
<evidence type="ECO:0000313" key="9">
    <source>
        <dbReference type="EMBL" id="KAF5391701.1"/>
    </source>
</evidence>
<dbReference type="Gene3D" id="3.30.560.10">
    <property type="entry name" value="Glucose Oxidase, domain 3"/>
    <property type="match status" value="1"/>
</dbReference>
<keyword evidence="4 6" id="KW-0274">FAD</keyword>
<evidence type="ECO:0000313" key="10">
    <source>
        <dbReference type="Proteomes" id="UP000518752"/>
    </source>
</evidence>
<dbReference type="SUPFAM" id="SSF51905">
    <property type="entry name" value="FAD/NAD(P)-binding domain"/>
    <property type="match status" value="1"/>
</dbReference>
<feature type="active site" description="Proton donor" evidence="5">
    <location>
        <position position="589"/>
    </location>
</feature>
<dbReference type="PANTHER" id="PTHR11552:SF147">
    <property type="entry name" value="CHOLINE DEHYDROGENASE, MITOCHONDRIAL"/>
    <property type="match status" value="1"/>
</dbReference>
<dbReference type="Pfam" id="PF05199">
    <property type="entry name" value="GMC_oxred_C"/>
    <property type="match status" value="1"/>
</dbReference>
<dbReference type="Pfam" id="PF00732">
    <property type="entry name" value="GMC_oxred_N"/>
    <property type="match status" value="1"/>
</dbReference>
<gene>
    <name evidence="9" type="ORF">D9757_002551</name>
</gene>
<accession>A0A8H5MFD3</accession>
<keyword evidence="3" id="KW-0285">Flavoprotein</keyword>
<feature type="active site" description="Proton acceptor" evidence="5">
    <location>
        <position position="632"/>
    </location>
</feature>
<protein>
    <recommendedName>
        <fullName evidence="11">GMC oxidoreductase</fullName>
    </recommendedName>
</protein>
<evidence type="ECO:0008006" key="11">
    <source>
        <dbReference type="Google" id="ProtNLM"/>
    </source>
</evidence>
<evidence type="ECO:0000256" key="2">
    <source>
        <dbReference type="ARBA" id="ARBA00010790"/>
    </source>
</evidence>
<dbReference type="InterPro" id="IPR000172">
    <property type="entry name" value="GMC_OxRdtase_N"/>
</dbReference>
<dbReference type="AlphaFoldDB" id="A0A8H5MFD3"/>
<dbReference type="GO" id="GO:0016614">
    <property type="term" value="F:oxidoreductase activity, acting on CH-OH group of donors"/>
    <property type="evidence" value="ECO:0007669"/>
    <property type="project" value="InterPro"/>
</dbReference>
<dbReference type="InterPro" id="IPR007867">
    <property type="entry name" value="GMC_OxRtase_C"/>
</dbReference>
<evidence type="ECO:0000256" key="5">
    <source>
        <dbReference type="PIRSR" id="PIRSR000137-1"/>
    </source>
</evidence>
<comment type="similarity">
    <text evidence="2">Belongs to the GMC oxidoreductase family.</text>
</comment>
<dbReference type="Gene3D" id="3.50.50.60">
    <property type="entry name" value="FAD/NAD(P)-binding domain"/>
    <property type="match status" value="1"/>
</dbReference>
<evidence type="ECO:0000259" key="7">
    <source>
        <dbReference type="Pfam" id="PF00732"/>
    </source>
</evidence>
<dbReference type="Proteomes" id="UP000518752">
    <property type="component" value="Unassembled WGS sequence"/>
</dbReference>
<comment type="cofactor">
    <cofactor evidence="1 6">
        <name>FAD</name>
        <dbReference type="ChEBI" id="CHEBI:57692"/>
    </cofactor>
</comment>
<evidence type="ECO:0000256" key="4">
    <source>
        <dbReference type="ARBA" id="ARBA00022827"/>
    </source>
</evidence>
<dbReference type="GO" id="GO:0050660">
    <property type="term" value="F:flavin adenine dinucleotide binding"/>
    <property type="evidence" value="ECO:0007669"/>
    <property type="project" value="InterPro"/>
</dbReference>
<comment type="caution">
    <text evidence="9">The sequence shown here is derived from an EMBL/GenBank/DDBJ whole genome shotgun (WGS) entry which is preliminary data.</text>
</comment>
<evidence type="ECO:0000256" key="1">
    <source>
        <dbReference type="ARBA" id="ARBA00001974"/>
    </source>
</evidence>
<feature type="domain" description="Glucose-methanol-choline oxidoreductase C-terminal" evidence="8">
    <location>
        <begin position="502"/>
        <end position="641"/>
    </location>
</feature>
<proteinExistence type="inferred from homology"/>
<dbReference type="SUPFAM" id="SSF54373">
    <property type="entry name" value="FAD-linked reductases, C-terminal domain"/>
    <property type="match status" value="1"/>
</dbReference>
<dbReference type="PIRSF" id="PIRSF000137">
    <property type="entry name" value="Alcohol_oxidase"/>
    <property type="match status" value="1"/>
</dbReference>
<feature type="binding site" evidence="6">
    <location>
        <begin position="79"/>
        <end position="80"/>
    </location>
    <ligand>
        <name>FAD</name>
        <dbReference type="ChEBI" id="CHEBI:57692"/>
    </ligand>
</feature>
<evidence type="ECO:0000256" key="3">
    <source>
        <dbReference type="ARBA" id="ARBA00022630"/>
    </source>
</evidence>
<reference evidence="9 10" key="1">
    <citation type="journal article" date="2020" name="ISME J.">
        <title>Uncovering the hidden diversity of litter-decomposition mechanisms in mushroom-forming fungi.</title>
        <authorList>
            <person name="Floudas D."/>
            <person name="Bentzer J."/>
            <person name="Ahren D."/>
            <person name="Johansson T."/>
            <person name="Persson P."/>
            <person name="Tunlid A."/>
        </authorList>
    </citation>
    <scope>NUCLEOTIDE SEQUENCE [LARGE SCALE GENOMIC DNA]</scope>
    <source>
        <strain evidence="9 10">CBS 406.79</strain>
    </source>
</reference>
<dbReference type="InterPro" id="IPR036188">
    <property type="entry name" value="FAD/NAD-bd_sf"/>
</dbReference>
<dbReference type="OrthoDB" id="269227at2759"/>
<dbReference type="EMBL" id="JAACJN010000009">
    <property type="protein sequence ID" value="KAF5391701.1"/>
    <property type="molecule type" value="Genomic_DNA"/>
</dbReference>
<keyword evidence="10" id="KW-1185">Reference proteome</keyword>